<feature type="domain" description="YdbS-like PH" evidence="2">
    <location>
        <begin position="390"/>
        <end position="469"/>
    </location>
</feature>
<feature type="transmembrane region" description="Helical" evidence="1">
    <location>
        <begin position="437"/>
        <end position="456"/>
    </location>
</feature>
<evidence type="ECO:0000313" key="3">
    <source>
        <dbReference type="EMBL" id="RBW67839.1"/>
    </source>
</evidence>
<proteinExistence type="predicted"/>
<dbReference type="PIRSF" id="PIRSF026631">
    <property type="entry name" value="UCP026631"/>
    <property type="match status" value="1"/>
</dbReference>
<feature type="transmembrane region" description="Helical" evidence="1">
    <location>
        <begin position="373"/>
        <end position="390"/>
    </location>
</feature>
<feature type="domain" description="YdbS-like PH" evidence="2">
    <location>
        <begin position="251"/>
        <end position="324"/>
    </location>
</feature>
<feature type="transmembrane region" description="Helical" evidence="1">
    <location>
        <begin position="47"/>
        <end position="68"/>
    </location>
</feature>
<dbReference type="EMBL" id="QOCW01000029">
    <property type="protein sequence ID" value="RBW67839.1"/>
    <property type="molecule type" value="Genomic_DNA"/>
</dbReference>
<dbReference type="Proteomes" id="UP000253314">
    <property type="component" value="Unassembled WGS sequence"/>
</dbReference>
<evidence type="ECO:0000313" key="4">
    <source>
        <dbReference type="Proteomes" id="UP000253314"/>
    </source>
</evidence>
<feature type="domain" description="YdbS-like PH" evidence="2">
    <location>
        <begin position="65"/>
        <end position="144"/>
    </location>
</feature>
<protein>
    <recommendedName>
        <fullName evidence="2">YdbS-like PH domain-containing protein</fullName>
    </recommendedName>
</protein>
<dbReference type="AlphaFoldDB" id="A0A366XSX0"/>
<accession>A0A366XSX0</accession>
<sequence>MMMSHKERLHPIAVVLSFGKSLKEMLIPLIFFLFVNVGERAFFSLNSLAIVGVFLYIIISGIVQWMMFHYYIENEELRIEYGVFVKKRRYIPKDRIQSINISSGLLQRMFGLVRVQIETAGGFDKAEAELAAVTKEKAAVLQELLLVTPNNEGEALTAEKPKKIWKLSTKELFLASATSGGAGVIFSFIAAFLSQFDQFIPAKYVSLFIERALASSIAFIAFFIFIAALLTWLFSIAGTILKFGGFTLSKNEKELQIKSGILEQKQLTIPLHRIQAVRIVEGILRQPFGFAALYVESAGGGGKEENYSTVLYPLIRKKDVYSFLQEVLPEYAHEANLYNLPRRAMIRYMLRFSLPLFIIAVPVIIFVSHPYRWLALLPVIGGALLGYVQYKSAGWQLVSSHLYVSARKLAKTTAIVKKQRVQALESKQSYFQKRKKLLTVSVFIMSSFSGRAFHIVDLGEENADDLANWFSYQTKKLSL</sequence>
<keyword evidence="1" id="KW-0472">Membrane</keyword>
<comment type="caution">
    <text evidence="3">The sequence shown here is derived from an EMBL/GenBank/DDBJ whole genome shotgun (WGS) entry which is preliminary data.</text>
</comment>
<dbReference type="OrthoDB" id="2195155at2"/>
<feature type="transmembrane region" description="Helical" evidence="1">
    <location>
        <begin position="213"/>
        <end position="241"/>
    </location>
</feature>
<feature type="transmembrane region" description="Helical" evidence="1">
    <location>
        <begin position="348"/>
        <end position="367"/>
    </location>
</feature>
<keyword evidence="1" id="KW-0812">Transmembrane</keyword>
<dbReference type="InterPro" id="IPR014529">
    <property type="entry name" value="UCP026631"/>
</dbReference>
<name>A0A366XSX0_9BACI</name>
<dbReference type="InterPro" id="IPR005182">
    <property type="entry name" value="YdbS-like_PH"/>
</dbReference>
<dbReference type="PANTHER" id="PTHR34473">
    <property type="entry name" value="UPF0699 TRANSMEMBRANE PROTEIN YDBS"/>
    <property type="match status" value="1"/>
</dbReference>
<dbReference type="Pfam" id="PF03703">
    <property type="entry name" value="bPH_2"/>
    <property type="match status" value="3"/>
</dbReference>
<keyword evidence="1" id="KW-1133">Transmembrane helix</keyword>
<keyword evidence="4" id="KW-1185">Reference proteome</keyword>
<organism evidence="3 4">
    <name type="scientific">Bacillus taeanensis</name>
    <dbReference type="NCBI Taxonomy" id="273032"/>
    <lineage>
        <taxon>Bacteria</taxon>
        <taxon>Bacillati</taxon>
        <taxon>Bacillota</taxon>
        <taxon>Bacilli</taxon>
        <taxon>Bacillales</taxon>
        <taxon>Bacillaceae</taxon>
        <taxon>Bacillus</taxon>
    </lineage>
</organism>
<gene>
    <name evidence="3" type="ORF">DS031_20045</name>
</gene>
<dbReference type="PANTHER" id="PTHR34473:SF2">
    <property type="entry name" value="UPF0699 TRANSMEMBRANE PROTEIN YDBT"/>
    <property type="match status" value="1"/>
</dbReference>
<evidence type="ECO:0000259" key="2">
    <source>
        <dbReference type="Pfam" id="PF03703"/>
    </source>
</evidence>
<feature type="transmembrane region" description="Helical" evidence="1">
    <location>
        <begin position="12"/>
        <end position="35"/>
    </location>
</feature>
<evidence type="ECO:0000256" key="1">
    <source>
        <dbReference type="SAM" id="Phobius"/>
    </source>
</evidence>
<reference evidence="3 4" key="1">
    <citation type="submission" date="2018-07" db="EMBL/GenBank/DDBJ databases">
        <title>Lottiidibacillus patelloidae gen. nov., sp. nov., isolated from the intestinal tract of a marine limpet and the reclassification of B. taeanensis BH030017T, B. algicola KMM 3737T and B. hwajinpoensis SW-72T as genus Lottiidibacillus.</title>
        <authorList>
            <person name="Liu R."/>
            <person name="Huang Z."/>
        </authorList>
    </citation>
    <scope>NUCLEOTIDE SEQUENCE [LARGE SCALE GENOMIC DNA]</scope>
    <source>
        <strain evidence="3 4">BH030017</strain>
    </source>
</reference>
<feature type="transmembrane region" description="Helical" evidence="1">
    <location>
        <begin position="172"/>
        <end position="193"/>
    </location>
</feature>